<name>A0A3B0XIY5_9ZZZZ</name>
<dbReference type="GO" id="GO:0006508">
    <property type="term" value="P:proteolysis"/>
    <property type="evidence" value="ECO:0007669"/>
    <property type="project" value="UniProtKB-KW"/>
</dbReference>
<dbReference type="Pfam" id="PF11992">
    <property type="entry name" value="TgpA_N"/>
    <property type="match status" value="1"/>
</dbReference>
<reference evidence="3" key="1">
    <citation type="submission" date="2018-06" db="EMBL/GenBank/DDBJ databases">
        <authorList>
            <person name="Zhirakovskaya E."/>
        </authorList>
    </citation>
    <scope>NUCLEOTIDE SEQUENCE</scope>
</reference>
<keyword evidence="3" id="KW-0645">Protease</keyword>
<evidence type="ECO:0000313" key="3">
    <source>
        <dbReference type="EMBL" id="VAW68345.1"/>
    </source>
</evidence>
<dbReference type="SUPFAM" id="SSF54001">
    <property type="entry name" value="Cysteine proteinases"/>
    <property type="match status" value="1"/>
</dbReference>
<dbReference type="EMBL" id="UOFJ01000327">
    <property type="protein sequence ID" value="VAW68345.1"/>
    <property type="molecule type" value="Genomic_DNA"/>
</dbReference>
<evidence type="ECO:0000259" key="2">
    <source>
        <dbReference type="SMART" id="SM00460"/>
    </source>
</evidence>
<keyword evidence="1" id="KW-0472">Membrane</keyword>
<feature type="transmembrane region" description="Helical" evidence="1">
    <location>
        <begin position="129"/>
        <end position="148"/>
    </location>
</feature>
<sequence length="654" mass="75371">MNKLKQLSEQPVAWVMFSLILAVTPHLPRFPVWSILLISVLFFWRVLCIKHSHWLPPKWILLFITIATCIGIFFHFGTLFGKTAGSVLLSILLAVKLHESKSRRDYMLLISLSFFIIVTNFLFSQSIFTLLLMIATVIVLIMSMISINQDDSGVSVHQKFRLALKLFLQSIPLMLIMFLLFPRISGPLWKLPDEQQNATTGLSDTMSPGNISNLIQSSAVAFRAEFKNQIPLQHQLYWRALVLWHFDGRSWEKGKQNITPSPSLHINGETTQYTVTLEPHQQRWLYALDMPTKVPANINYTRDYVLEAREKINSLYRYSLASAIDYSIALELSPWEKNAGLKIPPASNPETRALGSALAQQYHKPIDIVNHVLELFNQQDFHYTLKPPLTLGFDPVDQFLFQTRRGFCEHYTSSFVLLMRAAGVPARVVLGYQGGTLNPVNQVMTIRQSDAHAWSEVWLKKRGWVRIDPTAAIAPQRVERNLQAALEKGEKRPFHMRINSGIIKEMLFYWDAVDNQWNQWVIGYDTALQQTVLQAVLSKRLQLSEIILLMTISFVLVLIIMSLYIMKPWQKKKLDPVIKVYYKFCKKLSDKGITRMPYEGPLDFSIRAAEHFPEQKASIMLITRLYIKLRFQSVNTPKQLEQFKSCTGKFRPRV</sequence>
<dbReference type="InterPro" id="IPR021878">
    <property type="entry name" value="TgpA_N"/>
</dbReference>
<dbReference type="Gene3D" id="3.10.620.30">
    <property type="match status" value="1"/>
</dbReference>
<dbReference type="InterPro" id="IPR052901">
    <property type="entry name" value="Bact_TGase-like"/>
</dbReference>
<keyword evidence="1" id="KW-1133">Transmembrane helix</keyword>
<dbReference type="GO" id="GO:0008233">
    <property type="term" value="F:peptidase activity"/>
    <property type="evidence" value="ECO:0007669"/>
    <property type="project" value="UniProtKB-KW"/>
</dbReference>
<feature type="transmembrane region" description="Helical" evidence="1">
    <location>
        <begin position="59"/>
        <end position="77"/>
    </location>
</feature>
<feature type="transmembrane region" description="Helical" evidence="1">
    <location>
        <begin position="160"/>
        <end position="181"/>
    </location>
</feature>
<protein>
    <submittedName>
        <fullName evidence="3">FIG001454: Transglutaminase-like enzymes, putative cysteine proteases</fullName>
    </submittedName>
</protein>
<organism evidence="3">
    <name type="scientific">hydrothermal vent metagenome</name>
    <dbReference type="NCBI Taxonomy" id="652676"/>
    <lineage>
        <taxon>unclassified sequences</taxon>
        <taxon>metagenomes</taxon>
        <taxon>ecological metagenomes</taxon>
    </lineage>
</organism>
<dbReference type="Pfam" id="PF01841">
    <property type="entry name" value="Transglut_core"/>
    <property type="match status" value="1"/>
</dbReference>
<dbReference type="PANTHER" id="PTHR42736">
    <property type="entry name" value="PROTEIN-GLUTAMINE GAMMA-GLUTAMYLTRANSFERASE"/>
    <property type="match status" value="1"/>
</dbReference>
<feature type="domain" description="Transglutaminase-like" evidence="2">
    <location>
        <begin position="400"/>
        <end position="471"/>
    </location>
</feature>
<dbReference type="InterPro" id="IPR038765">
    <property type="entry name" value="Papain-like_cys_pep_sf"/>
</dbReference>
<dbReference type="AlphaFoldDB" id="A0A3B0XIY5"/>
<dbReference type="Pfam" id="PF13559">
    <property type="entry name" value="DUF4129"/>
    <property type="match status" value="1"/>
</dbReference>
<keyword evidence="1" id="KW-0812">Transmembrane</keyword>
<evidence type="ECO:0000256" key="1">
    <source>
        <dbReference type="SAM" id="Phobius"/>
    </source>
</evidence>
<keyword evidence="3" id="KW-0378">Hydrolase</keyword>
<proteinExistence type="predicted"/>
<gene>
    <name evidence="3" type="ORF">MNBD_GAMMA10-1037</name>
</gene>
<accession>A0A3B0XIY5</accession>
<dbReference type="SMART" id="SM00460">
    <property type="entry name" value="TGc"/>
    <property type="match status" value="1"/>
</dbReference>
<dbReference type="PANTHER" id="PTHR42736:SF1">
    <property type="entry name" value="PROTEIN-GLUTAMINE GAMMA-GLUTAMYLTRANSFERASE"/>
    <property type="match status" value="1"/>
</dbReference>
<feature type="transmembrane region" description="Helical" evidence="1">
    <location>
        <begin position="30"/>
        <end position="47"/>
    </location>
</feature>
<feature type="transmembrane region" description="Helical" evidence="1">
    <location>
        <begin position="546"/>
        <end position="566"/>
    </location>
</feature>
<feature type="transmembrane region" description="Helical" evidence="1">
    <location>
        <begin position="106"/>
        <end position="123"/>
    </location>
</feature>
<dbReference type="InterPro" id="IPR002931">
    <property type="entry name" value="Transglutaminase-like"/>
</dbReference>
<dbReference type="InterPro" id="IPR025403">
    <property type="entry name" value="TgpA-like_C"/>
</dbReference>